<dbReference type="Pfam" id="PF13478">
    <property type="entry name" value="XdhC_C"/>
    <property type="match status" value="1"/>
</dbReference>
<protein>
    <submittedName>
        <fullName evidence="3">XdhC family protein</fullName>
    </submittedName>
</protein>
<dbReference type="SUPFAM" id="SSF51984">
    <property type="entry name" value="MurCD N-terminal domain"/>
    <property type="match status" value="1"/>
</dbReference>
<dbReference type="Pfam" id="PF02625">
    <property type="entry name" value="XdhC_CoxI"/>
    <property type="match status" value="1"/>
</dbReference>
<feature type="domain" description="XdhC- CoxI" evidence="1">
    <location>
        <begin position="14"/>
        <end position="78"/>
    </location>
</feature>
<accession>A0ABY7VH98</accession>
<reference evidence="3 4" key="1">
    <citation type="journal article" date="2022" name="Mar. Drugs">
        <title>Bioassay-Guided Fractionation Leads to the Detection of Cholic Acid Generated by the Rare Thalassomonas sp.</title>
        <authorList>
            <person name="Pheiffer F."/>
            <person name="Schneider Y.K."/>
            <person name="Hansen E.H."/>
            <person name="Andersen J.H."/>
            <person name="Isaksson J."/>
            <person name="Busche T."/>
            <person name="R C."/>
            <person name="Kalinowski J."/>
            <person name="Zyl L.V."/>
            <person name="Trindade M."/>
        </authorList>
    </citation>
    <scope>NUCLEOTIDE SEQUENCE [LARGE SCALE GENOMIC DNA]</scope>
    <source>
        <strain evidence="3 4">A5K-61T</strain>
    </source>
</reference>
<dbReference type="InterPro" id="IPR027051">
    <property type="entry name" value="XdhC_Rossmann_dom"/>
</dbReference>
<evidence type="ECO:0000259" key="1">
    <source>
        <dbReference type="Pfam" id="PF02625"/>
    </source>
</evidence>
<dbReference type="InterPro" id="IPR003777">
    <property type="entry name" value="XdhC_CoxI"/>
</dbReference>
<gene>
    <name evidence="3" type="ORF">H3N35_06550</name>
</gene>
<dbReference type="Proteomes" id="UP001215231">
    <property type="component" value="Chromosome"/>
</dbReference>
<dbReference type="Gene3D" id="3.40.50.720">
    <property type="entry name" value="NAD(P)-binding Rossmann-like Domain"/>
    <property type="match status" value="1"/>
</dbReference>
<keyword evidence="4" id="KW-1185">Reference proteome</keyword>
<organism evidence="3 4">
    <name type="scientific">Thalassomonas haliotis</name>
    <dbReference type="NCBI Taxonomy" id="485448"/>
    <lineage>
        <taxon>Bacteria</taxon>
        <taxon>Pseudomonadati</taxon>
        <taxon>Pseudomonadota</taxon>
        <taxon>Gammaproteobacteria</taxon>
        <taxon>Alteromonadales</taxon>
        <taxon>Colwelliaceae</taxon>
        <taxon>Thalassomonas</taxon>
    </lineage>
</organism>
<sequence length="349" mass="38209">MQENWLQLAETFDAQKQYVLATIVATRGSTYRKMGTMMLIDEAGACTGLLSGGCLEADISLHAGEVLAEKKSRLLNYDLLADAELLWGLGLGCDGEIDILLQPLLLENKHLGFADLLDDIRQQKTGHYWIRVKDNQAAQGQYISGELEPGPSQVPEFAKQDSSDEEKTIVIPVLAPVSLLVCGAGPDAAPVVNMALELGWQVRVWDHRENYLNQDAFTRAAATRLTRPVKTVTADYLAFDAAVVMTHNLTSDGEYLAHLLAANIPYIGLLGPGGRRDKLLKPLELTPSDVKGQVFGPVGLDLGGRSPQAIALSIAAQIQQQMSLRYAGKHYRAWTYLSEELGKELNKRI</sequence>
<evidence type="ECO:0000313" key="4">
    <source>
        <dbReference type="Proteomes" id="UP001215231"/>
    </source>
</evidence>
<dbReference type="PANTHER" id="PTHR30388:SF4">
    <property type="entry name" value="MOLYBDENUM COFACTOR INSERTION CHAPERONE PAOD"/>
    <property type="match status" value="1"/>
</dbReference>
<evidence type="ECO:0000259" key="2">
    <source>
        <dbReference type="Pfam" id="PF13478"/>
    </source>
</evidence>
<dbReference type="EMBL" id="CP059693">
    <property type="protein sequence ID" value="WDE13100.1"/>
    <property type="molecule type" value="Genomic_DNA"/>
</dbReference>
<evidence type="ECO:0000313" key="3">
    <source>
        <dbReference type="EMBL" id="WDE13100.1"/>
    </source>
</evidence>
<proteinExistence type="predicted"/>
<dbReference type="InterPro" id="IPR052698">
    <property type="entry name" value="MoCofactor_Util/Proc"/>
</dbReference>
<dbReference type="PANTHER" id="PTHR30388">
    <property type="entry name" value="ALDEHYDE OXIDOREDUCTASE MOLYBDENUM COFACTOR ASSEMBLY PROTEIN"/>
    <property type="match status" value="1"/>
</dbReference>
<name>A0ABY7VH98_9GAMM</name>
<dbReference type="RefSeq" id="WP_274053442.1">
    <property type="nucleotide sequence ID" value="NZ_CP059693.1"/>
</dbReference>
<feature type="domain" description="XdhC Rossmann" evidence="2">
    <location>
        <begin position="179"/>
        <end position="318"/>
    </location>
</feature>